<dbReference type="Proteomes" id="UP000243006">
    <property type="component" value="Unassembled WGS sequence"/>
</dbReference>
<sequence>MHDLEQQAVNAEITVSLRGKALPVVHRCLGLPTAFKQQIPLMCVFCRIGAEYSIQRHANCPFGTITEQRICIDFARTVIVASHQRFTERTTELHKWKITNHYQFIMPSFYWHGFSLRGKHWLHFFVIPIPHLHLR</sequence>
<protein>
    <submittedName>
        <fullName evidence="1">Uncharacterized protein</fullName>
    </submittedName>
</protein>
<comment type="caution">
    <text evidence="1">The sequence shown here is derived from an EMBL/GenBank/DDBJ whole genome shotgun (WGS) entry which is preliminary data.</text>
</comment>
<gene>
    <name evidence="1" type="ORF">D917_00173</name>
</gene>
<dbReference type="AlphaFoldDB" id="A0A1Y3EJ85"/>
<evidence type="ECO:0000313" key="2">
    <source>
        <dbReference type="Proteomes" id="UP000243006"/>
    </source>
</evidence>
<reference evidence="1 2" key="1">
    <citation type="submission" date="2015-04" db="EMBL/GenBank/DDBJ databases">
        <title>Draft genome of the roundworm Trichinella nativa.</title>
        <authorList>
            <person name="Mitreva M."/>
        </authorList>
    </citation>
    <scope>NUCLEOTIDE SEQUENCE [LARGE SCALE GENOMIC DNA]</scope>
    <source>
        <strain evidence="1 2">ISS45</strain>
    </source>
</reference>
<evidence type="ECO:0000313" key="1">
    <source>
        <dbReference type="EMBL" id="OUC45184.1"/>
    </source>
</evidence>
<accession>A0A1Y3EJ85</accession>
<organism evidence="1 2">
    <name type="scientific">Trichinella nativa</name>
    <dbReference type="NCBI Taxonomy" id="6335"/>
    <lineage>
        <taxon>Eukaryota</taxon>
        <taxon>Metazoa</taxon>
        <taxon>Ecdysozoa</taxon>
        <taxon>Nematoda</taxon>
        <taxon>Enoplea</taxon>
        <taxon>Dorylaimia</taxon>
        <taxon>Trichinellida</taxon>
        <taxon>Trichinellidae</taxon>
        <taxon>Trichinella</taxon>
    </lineage>
</organism>
<dbReference type="EMBL" id="LVZM01010404">
    <property type="protein sequence ID" value="OUC45184.1"/>
    <property type="molecule type" value="Genomic_DNA"/>
</dbReference>
<name>A0A1Y3EJ85_9BILA</name>
<proteinExistence type="predicted"/>